<reference evidence="7 8" key="1">
    <citation type="submission" date="2024-12" db="EMBL/GenBank/DDBJ databases">
        <authorList>
            <person name="Hu S."/>
        </authorList>
    </citation>
    <scope>NUCLEOTIDE SEQUENCE [LARGE SCALE GENOMIC DNA]</scope>
    <source>
        <strain evidence="7 8">THG-T11</strain>
    </source>
</reference>
<dbReference type="GO" id="GO:0004386">
    <property type="term" value="F:helicase activity"/>
    <property type="evidence" value="ECO:0007669"/>
    <property type="project" value="UniProtKB-KW"/>
</dbReference>
<comment type="caution">
    <text evidence="7">The sequence shown here is derived from an EMBL/GenBank/DDBJ whole genome shotgun (WGS) entry which is preliminary data.</text>
</comment>
<evidence type="ECO:0000256" key="3">
    <source>
        <dbReference type="ARBA" id="ARBA00022806"/>
    </source>
</evidence>
<dbReference type="SMART" id="SM00487">
    <property type="entry name" value="DEXDc"/>
    <property type="match status" value="1"/>
</dbReference>
<sequence length="436" mass="49272">MSLEQLKLSKPLVSAMSALGHLSPKEVQLRTMSRILGGQDVIAIGPEGSGKTTTYVLATLMRLKTGGGDAPRALILVPTKEKVLEVLDYFEKLNRNDTFKIVGIHADTPIDEQVDDLTDGVDIVVAIPSRARAIYLKLGLNTNKIQMMILDDASDLVKQGLQLPVNELARSIQKCQHLVFTEVMHEKLEYMIDDFMLMPATIEVEELLETEIETYPQLVYHVPNFRTKLNLLNLLLKDTEVFDKVVVFVNTRLTAQTLSKDLFDGKAEDVFVYKPLFFDEAGFESLEAFKINDKARVLIVANENFEEVTLSGIPFVFHFELPEDRMRYINRVIKTDEVDLVSLNFITDLELPELKKIEQALGQKLEEAELPEDLLVEGTSKTAKQKSKHAKELERAKAEEEAFRNAAFQQKKESNAKTTNYSSGEKARMNKQKKHG</sequence>
<keyword evidence="8" id="KW-1185">Reference proteome</keyword>
<feature type="compositionally biased region" description="Basic and acidic residues" evidence="5">
    <location>
        <begin position="390"/>
        <end position="403"/>
    </location>
</feature>
<dbReference type="InterPro" id="IPR011545">
    <property type="entry name" value="DEAD/DEAH_box_helicase_dom"/>
</dbReference>
<dbReference type="InterPro" id="IPR014001">
    <property type="entry name" value="Helicase_ATP-bd"/>
</dbReference>
<gene>
    <name evidence="7" type="ORF">E6A44_011860</name>
</gene>
<evidence type="ECO:0000259" key="6">
    <source>
        <dbReference type="PROSITE" id="PS51192"/>
    </source>
</evidence>
<keyword evidence="3 7" id="KW-0347">Helicase</keyword>
<dbReference type="PANTHER" id="PTHR47959">
    <property type="entry name" value="ATP-DEPENDENT RNA HELICASE RHLE-RELATED"/>
    <property type="match status" value="1"/>
</dbReference>
<feature type="region of interest" description="Disordered" evidence="5">
    <location>
        <begin position="377"/>
        <end position="436"/>
    </location>
</feature>
<dbReference type="SUPFAM" id="SSF52540">
    <property type="entry name" value="P-loop containing nucleoside triphosphate hydrolases"/>
    <property type="match status" value="2"/>
</dbReference>
<feature type="domain" description="Helicase ATP-binding" evidence="6">
    <location>
        <begin position="32"/>
        <end position="202"/>
    </location>
</feature>
<evidence type="ECO:0000256" key="5">
    <source>
        <dbReference type="SAM" id="MobiDB-lite"/>
    </source>
</evidence>
<protein>
    <submittedName>
        <fullName evidence="7">DEAD/DEAH box helicase</fullName>
    </submittedName>
</protein>
<keyword evidence="2" id="KW-0378">Hydrolase</keyword>
<dbReference type="Gene3D" id="3.40.50.300">
    <property type="entry name" value="P-loop containing nucleotide triphosphate hydrolases"/>
    <property type="match status" value="2"/>
</dbReference>
<keyword evidence="4" id="KW-0067">ATP-binding</keyword>
<proteinExistence type="predicted"/>
<evidence type="ECO:0000256" key="1">
    <source>
        <dbReference type="ARBA" id="ARBA00022741"/>
    </source>
</evidence>
<keyword evidence="1" id="KW-0547">Nucleotide-binding</keyword>
<dbReference type="InterPro" id="IPR050079">
    <property type="entry name" value="DEAD_box_RNA_helicase"/>
</dbReference>
<dbReference type="RefSeq" id="WP_138723392.1">
    <property type="nucleotide sequence ID" value="NZ_SSHJ02000007.1"/>
</dbReference>
<dbReference type="InterPro" id="IPR027417">
    <property type="entry name" value="P-loop_NTPase"/>
</dbReference>
<dbReference type="Pfam" id="PF00270">
    <property type="entry name" value="DEAD"/>
    <property type="match status" value="1"/>
</dbReference>
<dbReference type="PANTHER" id="PTHR47959:SF1">
    <property type="entry name" value="ATP-DEPENDENT RNA HELICASE DBPA"/>
    <property type="match status" value="1"/>
</dbReference>
<accession>A0ABW9J6U7</accession>
<organism evidence="7 8">
    <name type="scientific">Pedobacter ureilyticus</name>
    <dbReference type="NCBI Taxonomy" id="1393051"/>
    <lineage>
        <taxon>Bacteria</taxon>
        <taxon>Pseudomonadati</taxon>
        <taxon>Bacteroidota</taxon>
        <taxon>Sphingobacteriia</taxon>
        <taxon>Sphingobacteriales</taxon>
        <taxon>Sphingobacteriaceae</taxon>
        <taxon>Pedobacter</taxon>
    </lineage>
</organism>
<evidence type="ECO:0000256" key="2">
    <source>
        <dbReference type="ARBA" id="ARBA00022801"/>
    </source>
</evidence>
<evidence type="ECO:0000313" key="7">
    <source>
        <dbReference type="EMBL" id="MFN0256273.1"/>
    </source>
</evidence>
<dbReference type="Proteomes" id="UP001517247">
    <property type="component" value="Unassembled WGS sequence"/>
</dbReference>
<evidence type="ECO:0000256" key="4">
    <source>
        <dbReference type="ARBA" id="ARBA00022840"/>
    </source>
</evidence>
<name>A0ABW9J6U7_9SPHI</name>
<dbReference type="EMBL" id="SSHJ02000007">
    <property type="protein sequence ID" value="MFN0256273.1"/>
    <property type="molecule type" value="Genomic_DNA"/>
</dbReference>
<evidence type="ECO:0000313" key="8">
    <source>
        <dbReference type="Proteomes" id="UP001517247"/>
    </source>
</evidence>
<dbReference type="PROSITE" id="PS51192">
    <property type="entry name" value="HELICASE_ATP_BIND_1"/>
    <property type="match status" value="1"/>
</dbReference>